<dbReference type="InterPro" id="IPR001952">
    <property type="entry name" value="Alkaline_phosphatase"/>
</dbReference>
<dbReference type="Pfam" id="PF00245">
    <property type="entry name" value="Alk_phosphatase"/>
    <property type="match status" value="1"/>
</dbReference>
<dbReference type="Proteomes" id="UP000660110">
    <property type="component" value="Unassembled WGS sequence"/>
</dbReference>
<dbReference type="EMBL" id="BMEL01000001">
    <property type="protein sequence ID" value="GGF13579.1"/>
    <property type="molecule type" value="Genomic_DNA"/>
</dbReference>
<evidence type="ECO:0000313" key="4">
    <source>
        <dbReference type="Proteomes" id="UP000660110"/>
    </source>
</evidence>
<feature type="compositionally biased region" description="Basic and acidic residues" evidence="2">
    <location>
        <begin position="104"/>
        <end position="115"/>
    </location>
</feature>
<comment type="caution">
    <text evidence="3">The sequence shown here is derived from an EMBL/GenBank/DDBJ whole genome shotgun (WGS) entry which is preliminary data.</text>
</comment>
<reference evidence="3" key="1">
    <citation type="journal article" date="2014" name="Int. J. Syst. Evol. Microbiol.">
        <title>Complete genome sequence of Corynebacterium casei LMG S-19264T (=DSM 44701T), isolated from a smear-ripened cheese.</title>
        <authorList>
            <consortium name="US DOE Joint Genome Institute (JGI-PGF)"/>
            <person name="Walter F."/>
            <person name="Albersmeier A."/>
            <person name="Kalinowski J."/>
            <person name="Ruckert C."/>
        </authorList>
    </citation>
    <scope>NUCLEOTIDE SEQUENCE</scope>
    <source>
        <strain evidence="3">CGMCC 1.12153</strain>
    </source>
</reference>
<dbReference type="RefSeq" id="WP_188376380.1">
    <property type="nucleotide sequence ID" value="NZ_BMEL01000001.1"/>
</dbReference>
<dbReference type="InterPro" id="IPR017850">
    <property type="entry name" value="Alkaline_phosphatase_core_sf"/>
</dbReference>
<dbReference type="GO" id="GO:0046872">
    <property type="term" value="F:metal ion binding"/>
    <property type="evidence" value="ECO:0007669"/>
    <property type="project" value="UniProtKB-KW"/>
</dbReference>
<dbReference type="Gene3D" id="3.40.720.10">
    <property type="entry name" value="Alkaline Phosphatase, subunit A"/>
    <property type="match status" value="1"/>
</dbReference>
<protein>
    <recommendedName>
        <fullName evidence="5">Alkaline phosphatase</fullName>
    </recommendedName>
</protein>
<gene>
    <name evidence="3" type="ORF">GCM10010954_10380</name>
</gene>
<accession>A0A917EW28</accession>
<feature type="binding site" evidence="1">
    <location>
        <position position="59"/>
    </location>
    <ligand>
        <name>Zn(2+)</name>
        <dbReference type="ChEBI" id="CHEBI:29105"/>
        <label>2</label>
    </ligand>
</feature>
<feature type="region of interest" description="Disordered" evidence="2">
    <location>
        <begin position="95"/>
        <end position="115"/>
    </location>
</feature>
<evidence type="ECO:0008006" key="5">
    <source>
        <dbReference type="Google" id="ProtNLM"/>
    </source>
</evidence>
<reference evidence="3" key="2">
    <citation type="submission" date="2020-09" db="EMBL/GenBank/DDBJ databases">
        <authorList>
            <person name="Sun Q."/>
            <person name="Zhou Y."/>
        </authorList>
    </citation>
    <scope>NUCLEOTIDE SEQUENCE</scope>
    <source>
        <strain evidence="3">CGMCC 1.12153</strain>
    </source>
</reference>
<comment type="cofactor">
    <cofactor evidence="1">
        <name>Zn(2+)</name>
        <dbReference type="ChEBI" id="CHEBI:29105"/>
    </cofactor>
    <text evidence="1">Binds 2 Zn(2+) ions.</text>
</comment>
<proteinExistence type="predicted"/>
<dbReference type="SUPFAM" id="SSF53649">
    <property type="entry name" value="Alkaline phosphatase-like"/>
    <property type="match status" value="1"/>
</dbReference>
<keyword evidence="4" id="KW-1185">Reference proteome</keyword>
<dbReference type="GO" id="GO:0016791">
    <property type="term" value="F:phosphatase activity"/>
    <property type="evidence" value="ECO:0007669"/>
    <property type="project" value="InterPro"/>
</dbReference>
<evidence type="ECO:0000256" key="1">
    <source>
        <dbReference type="PIRSR" id="PIRSR601952-2"/>
    </source>
</evidence>
<keyword evidence="1" id="KW-0479">Metal-binding</keyword>
<sequence>MAEQLNEDQSNIAQVVEEYTGLELTDDEVETIRSAEKPNEAINNVVSDRALVGGTSSVHTGVDVPIYAYGPASDDFSGLVENTDLPKIMAEAMGVKLGSSTEDEQSKDKGKNKDKHIYWEDQGGLTYATPLMGWDKRTLVDYLKSNG</sequence>
<evidence type="ECO:0000313" key="3">
    <source>
        <dbReference type="EMBL" id="GGF13579.1"/>
    </source>
</evidence>
<name>A0A917EW28_HALAA</name>
<organism evidence="3 4">
    <name type="scientific">Halobacillus andaensis</name>
    <dbReference type="NCBI Taxonomy" id="1176239"/>
    <lineage>
        <taxon>Bacteria</taxon>
        <taxon>Bacillati</taxon>
        <taxon>Bacillota</taxon>
        <taxon>Bacilli</taxon>
        <taxon>Bacillales</taxon>
        <taxon>Bacillaceae</taxon>
        <taxon>Halobacillus</taxon>
    </lineage>
</organism>
<evidence type="ECO:0000256" key="2">
    <source>
        <dbReference type="SAM" id="MobiDB-lite"/>
    </source>
</evidence>
<dbReference type="AlphaFoldDB" id="A0A917EW28"/>
<keyword evidence="1" id="KW-0862">Zinc</keyword>